<keyword evidence="2" id="KW-0479">Metal-binding</keyword>
<feature type="chain" id="PRO_5031098624" evidence="6">
    <location>
        <begin position="27"/>
        <end position="169"/>
    </location>
</feature>
<dbReference type="GO" id="GO:0042597">
    <property type="term" value="C:periplasmic space"/>
    <property type="evidence" value="ECO:0007669"/>
    <property type="project" value="UniProtKB-SubCell"/>
</dbReference>
<dbReference type="GO" id="GO:0009055">
    <property type="term" value="F:electron transfer activity"/>
    <property type="evidence" value="ECO:0007669"/>
    <property type="project" value="InterPro"/>
</dbReference>
<dbReference type="InterPro" id="IPR033138">
    <property type="entry name" value="Cu_oxidase_CS"/>
</dbReference>
<keyword evidence="6" id="KW-0732">Signal</keyword>
<dbReference type="Proteomes" id="UP000532440">
    <property type="component" value="Unassembled WGS sequence"/>
</dbReference>
<accession>A0A7W8HF58</accession>
<feature type="domain" description="Blue (type 1) copper" evidence="7">
    <location>
        <begin position="63"/>
        <end position="169"/>
    </location>
</feature>
<comment type="caution">
    <text evidence="8">The sequence shown here is derived from an EMBL/GenBank/DDBJ whole genome shotgun (WGS) entry which is preliminary data.</text>
</comment>
<keyword evidence="4" id="KW-0186">Copper</keyword>
<dbReference type="SUPFAM" id="SSF49503">
    <property type="entry name" value="Cupredoxins"/>
    <property type="match status" value="1"/>
</dbReference>
<evidence type="ECO:0000256" key="6">
    <source>
        <dbReference type="SAM" id="SignalP"/>
    </source>
</evidence>
<protein>
    <submittedName>
        <fullName evidence="8">Putative cupredoxin-like copper-binding protein</fullName>
    </submittedName>
</protein>
<evidence type="ECO:0000256" key="1">
    <source>
        <dbReference type="ARBA" id="ARBA00004418"/>
    </source>
</evidence>
<organism evidence="8 9">
    <name type="scientific">Quisquiliibacterium transsilvanicum</name>
    <dbReference type="NCBI Taxonomy" id="1549638"/>
    <lineage>
        <taxon>Bacteria</taxon>
        <taxon>Pseudomonadati</taxon>
        <taxon>Pseudomonadota</taxon>
        <taxon>Betaproteobacteria</taxon>
        <taxon>Burkholderiales</taxon>
        <taxon>Burkholderiaceae</taxon>
        <taxon>Quisquiliibacterium</taxon>
    </lineage>
</organism>
<dbReference type="RefSeq" id="WP_183964442.1">
    <property type="nucleotide sequence ID" value="NZ_BAABEW010000008.1"/>
</dbReference>
<dbReference type="InterPro" id="IPR050845">
    <property type="entry name" value="Cu-binding_ET"/>
</dbReference>
<evidence type="ECO:0000256" key="4">
    <source>
        <dbReference type="ARBA" id="ARBA00023008"/>
    </source>
</evidence>
<evidence type="ECO:0000313" key="9">
    <source>
        <dbReference type="Proteomes" id="UP000532440"/>
    </source>
</evidence>
<keyword evidence="9" id="KW-1185">Reference proteome</keyword>
<reference evidence="8 9" key="1">
    <citation type="submission" date="2020-08" db="EMBL/GenBank/DDBJ databases">
        <title>Genomic Encyclopedia of Type Strains, Phase IV (KMG-IV): sequencing the most valuable type-strain genomes for metagenomic binning, comparative biology and taxonomic classification.</title>
        <authorList>
            <person name="Goeker M."/>
        </authorList>
    </citation>
    <scope>NUCLEOTIDE SEQUENCE [LARGE SCALE GENOMIC DNA]</scope>
    <source>
        <strain evidence="8 9">DSM 29781</strain>
    </source>
</reference>
<dbReference type="GO" id="GO:0005507">
    <property type="term" value="F:copper ion binding"/>
    <property type="evidence" value="ECO:0007669"/>
    <property type="project" value="InterPro"/>
</dbReference>
<evidence type="ECO:0000256" key="5">
    <source>
        <dbReference type="SAM" id="MobiDB-lite"/>
    </source>
</evidence>
<evidence type="ECO:0000256" key="2">
    <source>
        <dbReference type="ARBA" id="ARBA00022723"/>
    </source>
</evidence>
<keyword evidence="3" id="KW-0574">Periplasm</keyword>
<sequence>MKPLTHGLALLALALTATLAAPAVLAHGGSDHATTSPRHDASRVVDTPFGRAGDPASAARTIEIDMTDDMRFTPATFRAKSGETVRLKVANKGKVLHELVLGTPDLLRRHADAMRKFPGMEHDEPQMTHVQPGAQGEVVWQFTRAGEFQFACLLPGHFEAGMSGKVVVE</sequence>
<evidence type="ECO:0000313" key="8">
    <source>
        <dbReference type="EMBL" id="MBB5270753.1"/>
    </source>
</evidence>
<dbReference type="AlphaFoldDB" id="A0A7W8HF58"/>
<dbReference type="Pfam" id="PF00127">
    <property type="entry name" value="Copper-bind"/>
    <property type="match status" value="1"/>
</dbReference>
<name>A0A7W8HF58_9BURK</name>
<proteinExistence type="predicted"/>
<dbReference type="Gene3D" id="2.60.40.420">
    <property type="entry name" value="Cupredoxins - blue copper proteins"/>
    <property type="match status" value="1"/>
</dbReference>
<dbReference type="EMBL" id="JACHGB010000002">
    <property type="protein sequence ID" value="MBB5270753.1"/>
    <property type="molecule type" value="Genomic_DNA"/>
</dbReference>
<dbReference type="InterPro" id="IPR008972">
    <property type="entry name" value="Cupredoxin"/>
</dbReference>
<evidence type="ECO:0000259" key="7">
    <source>
        <dbReference type="Pfam" id="PF00127"/>
    </source>
</evidence>
<dbReference type="PROSITE" id="PS00079">
    <property type="entry name" value="MULTICOPPER_OXIDASE1"/>
    <property type="match status" value="1"/>
</dbReference>
<gene>
    <name evidence="8" type="ORF">HNQ70_000757</name>
</gene>
<dbReference type="CDD" id="cd04211">
    <property type="entry name" value="Cupredoxin_like_2"/>
    <property type="match status" value="1"/>
</dbReference>
<feature type="region of interest" description="Disordered" evidence="5">
    <location>
        <begin position="28"/>
        <end position="55"/>
    </location>
</feature>
<comment type="subcellular location">
    <subcellularLocation>
        <location evidence="1">Periplasm</location>
    </subcellularLocation>
</comment>
<dbReference type="InterPro" id="IPR000923">
    <property type="entry name" value="BlueCu_1"/>
</dbReference>
<evidence type="ECO:0000256" key="3">
    <source>
        <dbReference type="ARBA" id="ARBA00022764"/>
    </source>
</evidence>
<dbReference type="PANTHER" id="PTHR38439">
    <property type="entry name" value="AURACYANIN-B"/>
    <property type="match status" value="1"/>
</dbReference>
<dbReference type="PANTHER" id="PTHR38439:SF3">
    <property type="entry name" value="COPPER-RESISTANT CUPROPROTEIN COPI"/>
    <property type="match status" value="1"/>
</dbReference>
<feature type="signal peptide" evidence="6">
    <location>
        <begin position="1"/>
        <end position="26"/>
    </location>
</feature>